<dbReference type="CDD" id="cd08771">
    <property type="entry name" value="DLP_1"/>
    <property type="match status" value="1"/>
</dbReference>
<dbReference type="PANTHER" id="PTHR11566">
    <property type="entry name" value="DYNAMIN"/>
    <property type="match status" value="1"/>
</dbReference>
<dbReference type="GO" id="GO:0016020">
    <property type="term" value="C:membrane"/>
    <property type="evidence" value="ECO:0007669"/>
    <property type="project" value="TreeGrafter"/>
</dbReference>
<dbReference type="OrthoDB" id="415706at2759"/>
<keyword evidence="6" id="KW-1185">Reference proteome</keyword>
<dbReference type="EMBL" id="MJBS01000046">
    <property type="protein sequence ID" value="OHE98481.1"/>
    <property type="molecule type" value="Genomic_DNA"/>
</dbReference>
<sequence length="776" mass="87616">MSPIGSSPVPKDYESQVDSAVDSVAYFSCSDKVLDKQDRAGVIPENPFDSESSRVLFDAIDKLQSCGVSQELAIPQLVIVGGQSTGKSSLLQSLTDIPFPVGSGCCTRFATRIVSRRTAPGSHSSIKVTIVEPDVTDLFDYPPDDTYKNFPPYVTDHLGVEEFTQLMETITNKYMGIKRGQGRDAKNFASQVLRIELSGPSRSHFSILDVPGIFSYAHDVNEDEEHGVRQMVGEYMKQPANIVICVAAATADLSTQEIFKMAANLVDKKRLVGVFTKCDRLENPTEVIDIASGYGKDSARSMKDGWFVVRNRSDADGDDFDVKEAERKLFSHSPWDKIPENRRGSVQLQKHLGNLLCAQIRGNFPSIQESVRRLLLDAKDSRRSLGEPRPSHHLRQQYIRDVVEKYHKIATKTLNSPGSLSDDNLRVRGLVRQANESFTAEMLAHGHTHTFEDRGIDPMVQLADTIASFSDHGLLTTGSRKVADLEHATTPPKTPPKIQGPTRQQPTKSHVARGTPLVDEIREQLHIWQTTELPGMVNTQVIQVLYKKQSEHWERIAEQHIEAIANDVEFASNWILEDVCSPDSCSKILFEELSRALSRFQQQAKQKALQELKDHCRREREAHLQTTDARFHERLQTLRTVRLIRAFCSGPSLTEHLDMNRSKALFHHFHHSIEGNMVRDVHDVVKVYYELSLEAFIRYITNDIVEDFVSYRKGPLMGLSTDWVFTLTDQEVEKLAREDDETVRRRSHFDGVIKKLESAHEIAEKARIHTRSLGDL</sequence>
<evidence type="ECO:0000259" key="4">
    <source>
        <dbReference type="PROSITE" id="PS51388"/>
    </source>
</evidence>
<dbReference type="SMART" id="SM00053">
    <property type="entry name" value="DYNc"/>
    <property type="match status" value="1"/>
</dbReference>
<dbReference type="Gene3D" id="1.20.120.1240">
    <property type="entry name" value="Dynamin, middle domain"/>
    <property type="match status" value="1"/>
</dbReference>
<evidence type="ECO:0000256" key="3">
    <source>
        <dbReference type="SAM" id="MobiDB-lite"/>
    </source>
</evidence>
<evidence type="ECO:0000313" key="5">
    <source>
        <dbReference type="EMBL" id="OHE98481.1"/>
    </source>
</evidence>
<dbReference type="InterPro" id="IPR027417">
    <property type="entry name" value="P-loop_NTPase"/>
</dbReference>
<reference evidence="5 6" key="1">
    <citation type="submission" date="2016-09" db="EMBL/GenBank/DDBJ databases">
        <authorList>
            <person name="Capua I."/>
            <person name="De Benedictis P."/>
            <person name="Joannis T."/>
            <person name="Lombin L.H."/>
            <person name="Cattoli G."/>
        </authorList>
    </citation>
    <scope>NUCLEOTIDE SEQUENCE [LARGE SCALE GENOMIC DNA]</scope>
    <source>
        <strain evidence="5 6">IMI 309357</strain>
    </source>
</reference>
<dbReference type="GO" id="GO:0006897">
    <property type="term" value="P:endocytosis"/>
    <property type="evidence" value="ECO:0007669"/>
    <property type="project" value="TreeGrafter"/>
</dbReference>
<dbReference type="AlphaFoldDB" id="A0A1G4BAP6"/>
<evidence type="ECO:0000256" key="2">
    <source>
        <dbReference type="ARBA" id="ARBA00023134"/>
    </source>
</evidence>
<protein>
    <submittedName>
        <fullName evidence="5">Vacuolar sorting protein VPS1</fullName>
    </submittedName>
</protein>
<dbReference type="InterPro" id="IPR000375">
    <property type="entry name" value="Dynamin_stalk"/>
</dbReference>
<feature type="region of interest" description="Disordered" evidence="3">
    <location>
        <begin position="486"/>
        <end position="511"/>
    </location>
</feature>
<organism evidence="5 6">
    <name type="scientific">Colletotrichum orchidophilum</name>
    <dbReference type="NCBI Taxonomy" id="1209926"/>
    <lineage>
        <taxon>Eukaryota</taxon>
        <taxon>Fungi</taxon>
        <taxon>Dikarya</taxon>
        <taxon>Ascomycota</taxon>
        <taxon>Pezizomycotina</taxon>
        <taxon>Sordariomycetes</taxon>
        <taxon>Hypocreomycetidae</taxon>
        <taxon>Glomerellales</taxon>
        <taxon>Glomerellaceae</taxon>
        <taxon>Colletotrichum</taxon>
    </lineage>
</organism>
<dbReference type="GO" id="GO:0016559">
    <property type="term" value="P:peroxisome fission"/>
    <property type="evidence" value="ECO:0007669"/>
    <property type="project" value="TreeGrafter"/>
</dbReference>
<dbReference type="Pfam" id="PF01031">
    <property type="entry name" value="Dynamin_M"/>
    <property type="match status" value="1"/>
</dbReference>
<dbReference type="STRING" id="1209926.A0A1G4BAP6"/>
<dbReference type="Proteomes" id="UP000176998">
    <property type="component" value="Unassembled WGS sequence"/>
</dbReference>
<dbReference type="PROSITE" id="PS51388">
    <property type="entry name" value="GED"/>
    <property type="match status" value="1"/>
</dbReference>
<dbReference type="GO" id="GO:0005525">
    <property type="term" value="F:GTP binding"/>
    <property type="evidence" value="ECO:0007669"/>
    <property type="project" value="InterPro"/>
</dbReference>
<dbReference type="GO" id="GO:0005739">
    <property type="term" value="C:mitochondrion"/>
    <property type="evidence" value="ECO:0007669"/>
    <property type="project" value="TreeGrafter"/>
</dbReference>
<evidence type="ECO:0000313" key="6">
    <source>
        <dbReference type="Proteomes" id="UP000176998"/>
    </source>
</evidence>
<feature type="domain" description="GED" evidence="4">
    <location>
        <begin position="678"/>
        <end position="771"/>
    </location>
</feature>
<dbReference type="GO" id="GO:0048312">
    <property type="term" value="P:intracellular distribution of mitochondria"/>
    <property type="evidence" value="ECO:0007669"/>
    <property type="project" value="TreeGrafter"/>
</dbReference>
<keyword evidence="1" id="KW-0547">Nucleotide-binding</keyword>
<dbReference type="Gene3D" id="3.40.50.300">
    <property type="entry name" value="P-loop containing nucleotide triphosphate hydrolases"/>
    <property type="match status" value="1"/>
</dbReference>
<dbReference type="InterPro" id="IPR022812">
    <property type="entry name" value="Dynamin"/>
</dbReference>
<dbReference type="GO" id="GO:0008017">
    <property type="term" value="F:microtubule binding"/>
    <property type="evidence" value="ECO:0007669"/>
    <property type="project" value="TreeGrafter"/>
</dbReference>
<dbReference type="RefSeq" id="XP_022475630.1">
    <property type="nucleotide sequence ID" value="XM_022617913.1"/>
</dbReference>
<dbReference type="GO" id="GO:0005874">
    <property type="term" value="C:microtubule"/>
    <property type="evidence" value="ECO:0007669"/>
    <property type="project" value="TreeGrafter"/>
</dbReference>
<dbReference type="PANTHER" id="PTHR11566:SF21">
    <property type="entry name" value="DYNAMIN RELATED PROTEIN 1, ISOFORM A"/>
    <property type="match status" value="1"/>
</dbReference>
<dbReference type="InterPro" id="IPR045063">
    <property type="entry name" value="Dynamin_N"/>
</dbReference>
<dbReference type="GO" id="GO:0003924">
    <property type="term" value="F:GTPase activity"/>
    <property type="evidence" value="ECO:0007669"/>
    <property type="project" value="InterPro"/>
</dbReference>
<proteinExistence type="predicted"/>
<name>A0A1G4BAP6_9PEZI</name>
<dbReference type="SUPFAM" id="SSF52540">
    <property type="entry name" value="P-loop containing nucleoside triphosphate hydrolases"/>
    <property type="match status" value="1"/>
</dbReference>
<evidence type="ECO:0000256" key="1">
    <source>
        <dbReference type="ARBA" id="ARBA00022741"/>
    </source>
</evidence>
<dbReference type="GO" id="GO:0000266">
    <property type="term" value="P:mitochondrial fission"/>
    <property type="evidence" value="ECO:0007669"/>
    <property type="project" value="TreeGrafter"/>
</dbReference>
<dbReference type="PRINTS" id="PR00195">
    <property type="entry name" value="DYNAMIN"/>
</dbReference>
<dbReference type="Pfam" id="PF00350">
    <property type="entry name" value="Dynamin_N"/>
    <property type="match status" value="1"/>
</dbReference>
<comment type="caution">
    <text evidence="5">The sequence shown here is derived from an EMBL/GenBank/DDBJ whole genome shotgun (WGS) entry which is preliminary data.</text>
</comment>
<dbReference type="InterPro" id="IPR001401">
    <property type="entry name" value="Dynamin_GTPase"/>
</dbReference>
<gene>
    <name evidence="5" type="ORF">CORC01_06272</name>
</gene>
<dbReference type="GeneID" id="34559423"/>
<dbReference type="InterPro" id="IPR020850">
    <property type="entry name" value="GED_dom"/>
</dbReference>
<accession>A0A1G4BAP6</accession>
<keyword evidence="2" id="KW-0342">GTP-binding</keyword>